<gene>
    <name evidence="4" type="ORF">S06H3_00945</name>
</gene>
<protein>
    <recommendedName>
        <fullName evidence="3">Tyr recombinase domain-containing protein</fullName>
    </recommendedName>
</protein>
<dbReference type="GO" id="GO:0006310">
    <property type="term" value="P:DNA recombination"/>
    <property type="evidence" value="ECO:0007669"/>
    <property type="project" value="UniProtKB-KW"/>
</dbReference>
<feature type="domain" description="Tyr recombinase" evidence="3">
    <location>
        <begin position="3"/>
        <end position="196"/>
    </location>
</feature>
<comment type="caution">
    <text evidence="4">The sequence shown here is derived from an EMBL/GenBank/DDBJ whole genome shotgun (WGS) entry which is preliminary data.</text>
</comment>
<dbReference type="PROSITE" id="PS51898">
    <property type="entry name" value="TYR_RECOMBINASE"/>
    <property type="match status" value="1"/>
</dbReference>
<keyword evidence="2" id="KW-0233">DNA recombination</keyword>
<dbReference type="GO" id="GO:0003677">
    <property type="term" value="F:DNA binding"/>
    <property type="evidence" value="ECO:0007669"/>
    <property type="project" value="UniProtKB-KW"/>
</dbReference>
<dbReference type="AlphaFoldDB" id="X1KY52"/>
<evidence type="ECO:0000256" key="2">
    <source>
        <dbReference type="ARBA" id="ARBA00023172"/>
    </source>
</evidence>
<dbReference type="EMBL" id="BARV01000209">
    <property type="protein sequence ID" value="GAH95104.1"/>
    <property type="molecule type" value="Genomic_DNA"/>
</dbReference>
<evidence type="ECO:0000313" key="4">
    <source>
        <dbReference type="EMBL" id="GAH95104.1"/>
    </source>
</evidence>
<organism evidence="4">
    <name type="scientific">marine sediment metagenome</name>
    <dbReference type="NCBI Taxonomy" id="412755"/>
    <lineage>
        <taxon>unclassified sequences</taxon>
        <taxon>metagenomes</taxon>
        <taxon>ecological metagenomes</taxon>
    </lineage>
</organism>
<dbReference type="InterPro" id="IPR013762">
    <property type="entry name" value="Integrase-like_cat_sf"/>
</dbReference>
<keyword evidence="1" id="KW-0238">DNA-binding</keyword>
<dbReference type="SUPFAM" id="SSF56349">
    <property type="entry name" value="DNA breaking-rejoining enzymes"/>
    <property type="match status" value="1"/>
</dbReference>
<dbReference type="InterPro" id="IPR002104">
    <property type="entry name" value="Integrase_catalytic"/>
</dbReference>
<dbReference type="InterPro" id="IPR011010">
    <property type="entry name" value="DNA_brk_join_enz"/>
</dbReference>
<dbReference type="Pfam" id="PF00589">
    <property type="entry name" value="Phage_integrase"/>
    <property type="match status" value="1"/>
</dbReference>
<dbReference type="PANTHER" id="PTHR30349">
    <property type="entry name" value="PHAGE INTEGRASE-RELATED"/>
    <property type="match status" value="1"/>
</dbReference>
<dbReference type="GO" id="GO:0015074">
    <property type="term" value="P:DNA integration"/>
    <property type="evidence" value="ECO:0007669"/>
    <property type="project" value="InterPro"/>
</dbReference>
<name>X1KY52_9ZZZZ</name>
<accession>X1KY52</accession>
<dbReference type="PANTHER" id="PTHR30349:SF41">
    <property type="entry name" value="INTEGRASE_RECOMBINASE PROTEIN MJ0367-RELATED"/>
    <property type="match status" value="1"/>
</dbReference>
<reference evidence="4" key="1">
    <citation type="journal article" date="2014" name="Front. Microbiol.">
        <title>High frequency of phylogenetically diverse reductive dehalogenase-homologous genes in deep subseafloor sedimentary metagenomes.</title>
        <authorList>
            <person name="Kawai M."/>
            <person name="Futagami T."/>
            <person name="Toyoda A."/>
            <person name="Takaki Y."/>
            <person name="Nishi S."/>
            <person name="Hori S."/>
            <person name="Arai W."/>
            <person name="Tsubouchi T."/>
            <person name="Morono Y."/>
            <person name="Uchiyama I."/>
            <person name="Ito T."/>
            <person name="Fujiyama A."/>
            <person name="Inagaki F."/>
            <person name="Takami H."/>
        </authorList>
    </citation>
    <scope>NUCLEOTIDE SEQUENCE</scope>
    <source>
        <strain evidence="4">Expedition CK06-06</strain>
    </source>
</reference>
<dbReference type="InterPro" id="IPR050090">
    <property type="entry name" value="Tyrosine_recombinase_XerCD"/>
</dbReference>
<evidence type="ECO:0000256" key="1">
    <source>
        <dbReference type="ARBA" id="ARBA00023125"/>
    </source>
</evidence>
<proteinExistence type="predicted"/>
<dbReference type="Gene3D" id="1.10.443.10">
    <property type="entry name" value="Intergrase catalytic core"/>
    <property type="match status" value="1"/>
</dbReference>
<sequence length="213" mass="24349">MSSTPKTLNVTEQHQLLDALLCKDAPHKSFRKGIRNYLIGCLMLEAGLRVGEVVALKMSHLYFDRKPVQSLVLTKEITKNHVERIVPISTRLLQALQEYYENYAWLQDVPMGHKAFTVFLCGKNITTRQVERIINTAGWKALGRPVHPHMLRHTFATKLMRVTDMRTVQELLGHSNVTSTQIYTHPNEDDKKKAIQSLSGSVACIQRIRYESP</sequence>
<evidence type="ECO:0000259" key="3">
    <source>
        <dbReference type="PROSITE" id="PS51898"/>
    </source>
</evidence>